<dbReference type="InterPro" id="IPR027417">
    <property type="entry name" value="P-loop_NTPase"/>
</dbReference>
<dbReference type="PANTHER" id="PTHR24221:SF654">
    <property type="entry name" value="ATP-BINDING CASSETTE SUB-FAMILY B MEMBER 6"/>
    <property type="match status" value="1"/>
</dbReference>
<dbReference type="Proteomes" id="UP000695022">
    <property type="component" value="Unplaced"/>
</dbReference>
<keyword evidence="2" id="KW-1185">Reference proteome</keyword>
<dbReference type="Gene3D" id="3.40.50.300">
    <property type="entry name" value="P-loop containing nucleotide triphosphate hydrolases"/>
    <property type="match status" value="1"/>
</dbReference>
<dbReference type="PANTHER" id="PTHR24221">
    <property type="entry name" value="ATP-BINDING CASSETTE SUB-FAMILY B"/>
    <property type="match status" value="1"/>
</dbReference>
<reference evidence="3" key="1">
    <citation type="submission" date="2025-08" db="UniProtKB">
        <authorList>
            <consortium name="RefSeq"/>
        </authorList>
    </citation>
    <scope>IDENTIFICATION</scope>
</reference>
<evidence type="ECO:0000313" key="3">
    <source>
        <dbReference type="RefSeq" id="XP_014668808.1"/>
    </source>
</evidence>
<gene>
    <name evidence="3" type="primary">LOC106810057</name>
</gene>
<dbReference type="InterPro" id="IPR039421">
    <property type="entry name" value="Type_1_exporter"/>
</dbReference>
<dbReference type="GeneID" id="106810057"/>
<evidence type="ECO:0000313" key="2">
    <source>
        <dbReference type="Proteomes" id="UP000695022"/>
    </source>
</evidence>
<feature type="domain" description="ABC transporter" evidence="1">
    <location>
        <begin position="41"/>
        <end position="154"/>
    </location>
</feature>
<organism evidence="2 3">
    <name type="scientific">Priapulus caudatus</name>
    <name type="common">Priapulid worm</name>
    <dbReference type="NCBI Taxonomy" id="37621"/>
    <lineage>
        <taxon>Eukaryota</taxon>
        <taxon>Metazoa</taxon>
        <taxon>Ecdysozoa</taxon>
        <taxon>Scalidophora</taxon>
        <taxon>Priapulida</taxon>
        <taxon>Priapulimorpha</taxon>
        <taxon>Priapulimorphida</taxon>
        <taxon>Priapulidae</taxon>
        <taxon>Priapulus</taxon>
    </lineage>
</organism>
<dbReference type="Pfam" id="PF00005">
    <property type="entry name" value="ABC_tran"/>
    <property type="match status" value="1"/>
</dbReference>
<dbReference type="RefSeq" id="XP_014668808.1">
    <property type="nucleotide sequence ID" value="XM_014813322.1"/>
</dbReference>
<sequence>MRMIQQSMIQQSYIDMENMIDLLDEKQEVTDAAGAPCIVAKQGRVEFSDVSFHYEDRYYIYESLRSIIGVVPQDTVLFNDNIMYNIRYGRVTADDQQVEKAARAAEIHDRIDSFPDGYNTLVGERGLKLSGGEKQRVAIARTILKAPQIILLDEVRGRAL</sequence>
<dbReference type="InterPro" id="IPR003439">
    <property type="entry name" value="ABC_transporter-like_ATP-bd"/>
</dbReference>
<protein>
    <submittedName>
        <fullName evidence="3">ATP-binding cassette sub-family B member 6, mitochondrial-like</fullName>
    </submittedName>
</protein>
<accession>A0ABM1E9D7</accession>
<name>A0ABM1E9D7_PRICU</name>
<proteinExistence type="predicted"/>
<dbReference type="SUPFAM" id="SSF52540">
    <property type="entry name" value="P-loop containing nucleoside triphosphate hydrolases"/>
    <property type="match status" value="1"/>
</dbReference>
<evidence type="ECO:0000259" key="1">
    <source>
        <dbReference type="Pfam" id="PF00005"/>
    </source>
</evidence>